<evidence type="ECO:0000256" key="2">
    <source>
        <dbReference type="ARBA" id="ARBA00022801"/>
    </source>
</evidence>
<keyword evidence="1" id="KW-0540">Nuclease</keyword>
<comment type="caution">
    <text evidence="4">The sequence shown here is derived from an EMBL/GenBank/DDBJ whole genome shotgun (WGS) entry which is preliminary data.</text>
</comment>
<name>A0A255GBF0_9ACTN</name>
<sequence>MTARHPLSVITLGTAGGPRYWGPRPRSGIATAVVVGDATYLIDAGYGAAGQLHRAGLGFESLRGVLLTHLHSDHVVDLPGVMMFGQTAMERYPDNPLPIYGPGDRGALPPISAGATSAPELPNPQHPTPGTAEMVDLLIQAFGTDYTDRIRDSLKPNPKDVFRGVDIDLPAGTGFHPNENPHPADFEPFLVHSDDRVQITATLVKHAPIAPAFAYRIDTEEGSVVVSGDTAPSDNLVRLARGADLLLHEAIDLDTIAAIYGRRRPEGVDAIMRHHRNAHTTPAAAGEIAARAEVGALALHHIAPGDADPSVWLAAKSTFGRTVLVPDDLQIIPIDRH</sequence>
<protein>
    <submittedName>
        <fullName evidence="4">MBL fold metallo-hydrolase</fullName>
    </submittedName>
</protein>
<keyword evidence="1" id="KW-0255">Endonuclease</keyword>
<dbReference type="PANTHER" id="PTHR46018">
    <property type="entry name" value="ZINC PHOSPHODIESTERASE ELAC PROTEIN 1"/>
    <property type="match status" value="1"/>
</dbReference>
<proteinExistence type="predicted"/>
<dbReference type="InterPro" id="IPR044094">
    <property type="entry name" value="AtsA-like_MBL-fold"/>
</dbReference>
<keyword evidence="2 4" id="KW-0378">Hydrolase</keyword>
<evidence type="ECO:0000259" key="3">
    <source>
        <dbReference type="Pfam" id="PF00753"/>
    </source>
</evidence>
<dbReference type="EMBL" id="NMVO01000014">
    <property type="protein sequence ID" value="OYO12901.1"/>
    <property type="molecule type" value="Genomic_DNA"/>
</dbReference>
<dbReference type="Pfam" id="PF00753">
    <property type="entry name" value="Lactamase_B"/>
    <property type="match status" value="1"/>
</dbReference>
<dbReference type="CDD" id="cd07719">
    <property type="entry name" value="arylsulfatase_AtsA-like_MBL-fold"/>
    <property type="match status" value="1"/>
</dbReference>
<evidence type="ECO:0000313" key="4">
    <source>
        <dbReference type="EMBL" id="OYO12901.1"/>
    </source>
</evidence>
<dbReference type="InterPro" id="IPR001279">
    <property type="entry name" value="Metallo-B-lactamas"/>
</dbReference>
<dbReference type="SUPFAM" id="SSF56281">
    <property type="entry name" value="Metallo-hydrolase/oxidoreductase"/>
    <property type="match status" value="1"/>
</dbReference>
<reference evidence="4 5" key="1">
    <citation type="submission" date="2017-07" db="EMBL/GenBank/DDBJ databases">
        <title>Draft whole genome sequences of clinical Proprionibacteriaceae strains.</title>
        <authorList>
            <person name="Bernier A.-M."/>
            <person name="Bernard K."/>
            <person name="Domingo M.-C."/>
        </authorList>
    </citation>
    <scope>NUCLEOTIDE SEQUENCE [LARGE SCALE GENOMIC DNA]</scope>
    <source>
        <strain evidence="4 5">NML 030167</strain>
    </source>
</reference>
<evidence type="ECO:0000256" key="1">
    <source>
        <dbReference type="ARBA" id="ARBA00022759"/>
    </source>
</evidence>
<feature type="domain" description="Metallo-beta-lactamase" evidence="3">
    <location>
        <begin position="30"/>
        <end position="81"/>
    </location>
</feature>
<dbReference type="Proteomes" id="UP000215896">
    <property type="component" value="Unassembled WGS sequence"/>
</dbReference>
<keyword evidence="5" id="KW-1185">Reference proteome</keyword>
<evidence type="ECO:0000313" key="5">
    <source>
        <dbReference type="Proteomes" id="UP000215896"/>
    </source>
</evidence>
<dbReference type="GO" id="GO:0042781">
    <property type="term" value="F:3'-tRNA processing endoribonuclease activity"/>
    <property type="evidence" value="ECO:0007669"/>
    <property type="project" value="TreeGrafter"/>
</dbReference>
<dbReference type="RefSeq" id="WP_094405934.1">
    <property type="nucleotide sequence ID" value="NZ_NMVO01000014.1"/>
</dbReference>
<organism evidence="4 5">
    <name type="scientific">Enemella evansiae</name>
    <dbReference type="NCBI Taxonomy" id="2016499"/>
    <lineage>
        <taxon>Bacteria</taxon>
        <taxon>Bacillati</taxon>
        <taxon>Actinomycetota</taxon>
        <taxon>Actinomycetes</taxon>
        <taxon>Propionibacteriales</taxon>
        <taxon>Propionibacteriaceae</taxon>
        <taxon>Enemella</taxon>
    </lineage>
</organism>
<dbReference type="PANTHER" id="PTHR46018:SF2">
    <property type="entry name" value="ZINC PHOSPHODIESTERASE ELAC PROTEIN 1"/>
    <property type="match status" value="1"/>
</dbReference>
<accession>A0A255GBF0</accession>
<dbReference type="Gene3D" id="3.60.15.10">
    <property type="entry name" value="Ribonuclease Z/Hydroxyacylglutathione hydrolase-like"/>
    <property type="match status" value="1"/>
</dbReference>
<dbReference type="OrthoDB" id="9800940at2"/>
<gene>
    <name evidence="4" type="ORF">CGZ94_13525</name>
</gene>
<dbReference type="AlphaFoldDB" id="A0A255GBF0"/>
<dbReference type="InterPro" id="IPR036866">
    <property type="entry name" value="RibonucZ/Hydroxyglut_hydro"/>
</dbReference>